<name>G7ZFY3_AZOL4</name>
<organism evidence="6 7">
    <name type="scientific">Azospirillum lipoferum (strain 4B)</name>
    <dbReference type="NCBI Taxonomy" id="862719"/>
    <lineage>
        <taxon>Bacteria</taxon>
        <taxon>Pseudomonadati</taxon>
        <taxon>Pseudomonadota</taxon>
        <taxon>Alphaproteobacteria</taxon>
        <taxon>Rhodospirillales</taxon>
        <taxon>Azospirillaceae</taxon>
        <taxon>Azospirillum</taxon>
    </lineage>
</organism>
<evidence type="ECO:0000256" key="1">
    <source>
        <dbReference type="ARBA" id="ARBA00009437"/>
    </source>
</evidence>
<reference evidence="7" key="1">
    <citation type="journal article" date="2011" name="PLoS Genet.">
        <title>Azospirillum genomes reveal transition of bacteria from aquatic to terrestrial environments.</title>
        <authorList>
            <person name="Wisniewski-Dye F."/>
            <person name="Borziak K."/>
            <person name="Khalsa-Moyers G."/>
            <person name="Alexandre G."/>
            <person name="Sukharnikov L.O."/>
            <person name="Wuichet K."/>
            <person name="Hurst G.B."/>
            <person name="McDonald W.H."/>
            <person name="Robertson J.S."/>
            <person name="Barbe V."/>
            <person name="Calteau A."/>
            <person name="Rouy Z."/>
            <person name="Mangenot S."/>
            <person name="Prigent-Combaret C."/>
            <person name="Normand P."/>
            <person name="Boyer M."/>
            <person name="Siguier P."/>
            <person name="Dessaux Y."/>
            <person name="Elmerich C."/>
            <person name="Condemine G."/>
            <person name="Krishnen G."/>
            <person name="Kennedy I."/>
            <person name="Paterson A.H."/>
            <person name="Gonzalez V."/>
            <person name="Mavingui P."/>
            <person name="Zhulin I.B."/>
        </authorList>
    </citation>
    <scope>NUCLEOTIDE SEQUENCE [LARGE SCALE GENOMIC DNA]</scope>
    <source>
        <strain evidence="7">4B</strain>
    </source>
</reference>
<dbReference type="Pfam" id="PF00126">
    <property type="entry name" value="HTH_1"/>
    <property type="match status" value="1"/>
</dbReference>
<dbReference type="OrthoDB" id="9789529at2"/>
<gene>
    <name evidence="6" type="ordered locus">AZOLI_p40200</name>
</gene>
<proteinExistence type="inferred from homology"/>
<dbReference type="InterPro" id="IPR036390">
    <property type="entry name" value="WH_DNA-bd_sf"/>
</dbReference>
<dbReference type="Proteomes" id="UP000005667">
    <property type="component" value="Plasmid AZO_p4"/>
</dbReference>
<protein>
    <submittedName>
        <fullName evidence="6">Transcriptional regulator, LysR family</fullName>
    </submittedName>
</protein>
<dbReference type="GO" id="GO:0003700">
    <property type="term" value="F:DNA-binding transcription factor activity"/>
    <property type="evidence" value="ECO:0007669"/>
    <property type="project" value="InterPro"/>
</dbReference>
<dbReference type="InterPro" id="IPR036388">
    <property type="entry name" value="WH-like_DNA-bd_sf"/>
</dbReference>
<dbReference type="Gene3D" id="1.10.10.10">
    <property type="entry name" value="Winged helix-like DNA-binding domain superfamily/Winged helix DNA-binding domain"/>
    <property type="match status" value="1"/>
</dbReference>
<dbReference type="EMBL" id="FQ311872">
    <property type="protein sequence ID" value="CBS90596.1"/>
    <property type="molecule type" value="Genomic_DNA"/>
</dbReference>
<dbReference type="HOGENOM" id="CLU_039613_1_0_5"/>
<keyword evidence="7" id="KW-1185">Reference proteome</keyword>
<dbReference type="PANTHER" id="PTHR30579">
    <property type="entry name" value="TRANSCRIPTIONAL REGULATOR"/>
    <property type="match status" value="1"/>
</dbReference>
<dbReference type="Pfam" id="PF03466">
    <property type="entry name" value="LysR_substrate"/>
    <property type="match status" value="2"/>
</dbReference>
<evidence type="ECO:0000256" key="3">
    <source>
        <dbReference type="ARBA" id="ARBA00023125"/>
    </source>
</evidence>
<dbReference type="SUPFAM" id="SSF53850">
    <property type="entry name" value="Periplasmic binding protein-like II"/>
    <property type="match status" value="1"/>
</dbReference>
<dbReference type="InterPro" id="IPR005119">
    <property type="entry name" value="LysR_subst-bd"/>
</dbReference>
<evidence type="ECO:0000256" key="4">
    <source>
        <dbReference type="ARBA" id="ARBA00023163"/>
    </source>
</evidence>
<keyword evidence="3" id="KW-0238">DNA-binding</keyword>
<dbReference type="InterPro" id="IPR050176">
    <property type="entry name" value="LTTR"/>
</dbReference>
<keyword evidence="6" id="KW-0614">Plasmid</keyword>
<dbReference type="PROSITE" id="PS50931">
    <property type="entry name" value="HTH_LYSR"/>
    <property type="match status" value="1"/>
</dbReference>
<sequence>MSRILDLAQLRSFLLIAEGRSFAEAAELVGRSPSAVSLHIQKLEEAVGASILRRNARGVEPTLAGERLLGYARRLLALNDETLAAFRPSPRRSLRIGVTQDIAESVLPALLRRFAGEHPEAELILRIDRSLAVIEAVQAGGLDVAVALHRDTPDNLGTVAEEPMLWIGSADWRDRMLDAGGLDAGGSDGGRPAVPLALFEPPCSFRTAALDALSASGLPHRIAVTSPSLAGLRAAAEAGVGLTVRTRHSLTGPLLCDVGRALSLPPLPTAAFCLYARRDEAWPARDDFLELCRRLG</sequence>
<dbReference type="RefSeq" id="WP_014189449.1">
    <property type="nucleotide sequence ID" value="NC_016587.1"/>
</dbReference>
<keyword evidence="2" id="KW-0805">Transcription regulation</keyword>
<evidence type="ECO:0000259" key="5">
    <source>
        <dbReference type="PROSITE" id="PS50931"/>
    </source>
</evidence>
<dbReference type="SUPFAM" id="SSF46785">
    <property type="entry name" value="Winged helix' DNA-binding domain"/>
    <property type="match status" value="1"/>
</dbReference>
<dbReference type="KEGG" id="ali:AZOLI_p40200"/>
<accession>G7ZFY3</accession>
<dbReference type="InterPro" id="IPR000847">
    <property type="entry name" value="LysR_HTH_N"/>
</dbReference>
<comment type="similarity">
    <text evidence="1">Belongs to the LysR transcriptional regulatory family.</text>
</comment>
<keyword evidence="4" id="KW-0804">Transcription</keyword>
<dbReference type="PANTHER" id="PTHR30579:SF7">
    <property type="entry name" value="HTH-TYPE TRANSCRIPTIONAL REGULATOR LRHA-RELATED"/>
    <property type="match status" value="1"/>
</dbReference>
<dbReference type="GO" id="GO:0003677">
    <property type="term" value="F:DNA binding"/>
    <property type="evidence" value="ECO:0007669"/>
    <property type="project" value="UniProtKB-KW"/>
</dbReference>
<geneLocation type="plasmid" evidence="6 7">
    <name>AZO_p4</name>
</geneLocation>
<evidence type="ECO:0000313" key="7">
    <source>
        <dbReference type="Proteomes" id="UP000005667"/>
    </source>
</evidence>
<dbReference type="Gene3D" id="3.40.190.10">
    <property type="entry name" value="Periplasmic binding protein-like II"/>
    <property type="match status" value="2"/>
</dbReference>
<evidence type="ECO:0000313" key="6">
    <source>
        <dbReference type="EMBL" id="CBS90596.1"/>
    </source>
</evidence>
<evidence type="ECO:0000256" key="2">
    <source>
        <dbReference type="ARBA" id="ARBA00023015"/>
    </source>
</evidence>
<feature type="domain" description="HTH lysR-type" evidence="5">
    <location>
        <begin position="5"/>
        <end position="62"/>
    </location>
</feature>
<dbReference type="AlphaFoldDB" id="G7ZFY3"/>